<evidence type="ECO:0000256" key="2">
    <source>
        <dbReference type="SAM" id="SignalP"/>
    </source>
</evidence>
<gene>
    <name evidence="3" type="ORF">OS125_09990</name>
</gene>
<sequence>MRRTLRTAAATAGTCLIIGTGLAHAGTIVDHDGETRDRTGAVTFTEPTVDYIPEDSSYGKALRITWTVTNDSNVWVKSLGPGFNADGERYNDTEGQEMLVRCIDAAVPFAPGTVAHCEQYINVTDTDVAAGHTSRETPKFNVLYGLNNVKGEYEWATAEPVPAIDLATGKPVTDHDHGTGDDPTENTPEPPENGGISGIITRILDALREFLGRISGGAFSS</sequence>
<reference evidence="3" key="1">
    <citation type="submission" date="2022-11" db="EMBL/GenBank/DDBJ databases">
        <title>Corynebacterium sp. isolated from Penguins.</title>
        <authorList>
            <person name="Sedlar K."/>
            <person name="Svec P."/>
        </authorList>
    </citation>
    <scope>NUCLEOTIDE SEQUENCE</scope>
    <source>
        <strain evidence="3">P7003</strain>
    </source>
</reference>
<evidence type="ECO:0000313" key="4">
    <source>
        <dbReference type="Proteomes" id="UP001081709"/>
    </source>
</evidence>
<evidence type="ECO:0008006" key="5">
    <source>
        <dbReference type="Google" id="ProtNLM"/>
    </source>
</evidence>
<dbReference type="RefSeq" id="WP_267186736.1">
    <property type="nucleotide sequence ID" value="NZ_JAPMKV010000006.1"/>
</dbReference>
<dbReference type="EMBL" id="JAPMKV010000006">
    <property type="protein sequence ID" value="MCX7445569.1"/>
    <property type="molecule type" value="Genomic_DNA"/>
</dbReference>
<accession>A0ABT3WW74</accession>
<keyword evidence="2" id="KW-0732">Signal</keyword>
<name>A0ABT3WW74_9CORY</name>
<dbReference type="Proteomes" id="UP001081709">
    <property type="component" value="Unassembled WGS sequence"/>
</dbReference>
<organism evidence="3 4">
    <name type="scientific">Corynebacterium pygosceleis</name>
    <dbReference type="NCBI Taxonomy" id="2800406"/>
    <lineage>
        <taxon>Bacteria</taxon>
        <taxon>Bacillati</taxon>
        <taxon>Actinomycetota</taxon>
        <taxon>Actinomycetes</taxon>
        <taxon>Mycobacteriales</taxon>
        <taxon>Corynebacteriaceae</taxon>
        <taxon>Corynebacterium</taxon>
    </lineage>
</organism>
<proteinExistence type="predicted"/>
<comment type="caution">
    <text evidence="3">The sequence shown here is derived from an EMBL/GenBank/DDBJ whole genome shotgun (WGS) entry which is preliminary data.</text>
</comment>
<evidence type="ECO:0000256" key="1">
    <source>
        <dbReference type="SAM" id="MobiDB-lite"/>
    </source>
</evidence>
<evidence type="ECO:0000313" key="3">
    <source>
        <dbReference type="EMBL" id="MCX7445569.1"/>
    </source>
</evidence>
<protein>
    <recommendedName>
        <fullName evidence="5">Secreted protein</fullName>
    </recommendedName>
</protein>
<feature type="region of interest" description="Disordered" evidence="1">
    <location>
        <begin position="167"/>
        <end position="196"/>
    </location>
</feature>
<keyword evidence="4" id="KW-1185">Reference proteome</keyword>
<feature type="signal peptide" evidence="2">
    <location>
        <begin position="1"/>
        <end position="25"/>
    </location>
</feature>
<feature type="chain" id="PRO_5046078878" description="Secreted protein" evidence="2">
    <location>
        <begin position="26"/>
        <end position="221"/>
    </location>
</feature>